<sequence>MSRVLLRRAARARTLCSYAAQIQQTRAYSAPAPNFLSEPPNDAATRETDPVAGPSSVVLDAHEKTAAPSAKKGRPRRSGEKSSRSKKSKKADKKEDVIPQRISRTILDADEDELRLSWMTLPRQTPLTLEDLERYRPQTRPDPEDSKYPHAYNRLVDTLNRAFAKRQLQKFAAMYGLDIPSKFTKLEVMEAIVERQWEWPTLAEVEKQKRDRSEVLAHSFPLTAPQLFHILGKDGADLLQISVEYNVHVSFTSNPLALRVEGLRKSIRGVSARVHELRRRIVTESVALPSRTPIPREMLQGLSREANAFIENDKIEEGRVNIFAKSFDDLKAAKRLVIRNDFSGQASHPRHLLLSLSHRPHELGGTTRFPRSYAMYPSISLQPLPLGVSPTGVFRVRQVGQWLGSSTSDGSDDAGSSGTGSDLVWDVHGDPQELRSVLLGRTVPNIPSTGASTKTVTASIGHLLLTPNTPDRNISLTPPIQGQLPIARILEWVAKSHPKTTFMPSVPPSVMSTILKEQHLTHRLVYRNTRARDALSSEASIALIFEVVMPAPNDVLISPNVTREDDMSDTSKESASYESRVRYGSESFLDLMLPDKRYDLRMSVTDLRDLTEHTWPSVLTEYSNNLRAYLQNTWEWESRPEAPIHFKYKGSDFVLESNTNFSDSRGDVSQIVTHPETTPIVLMESIIDLEGVRKITDCKVQCVDPRSETDWAAFFAVCDRLADGNPVVNRPLSAVFDSEKD</sequence>
<dbReference type="Proteomes" id="UP000076761">
    <property type="component" value="Unassembled WGS sequence"/>
</dbReference>
<accession>A0A165W0G7</accession>
<evidence type="ECO:0000313" key="3">
    <source>
        <dbReference type="EMBL" id="KZT30476.1"/>
    </source>
</evidence>
<dbReference type="OrthoDB" id="3362817at2759"/>
<feature type="compositionally biased region" description="Low complexity" evidence="1">
    <location>
        <begin position="404"/>
        <end position="422"/>
    </location>
</feature>
<proteinExistence type="predicted"/>
<dbReference type="AlphaFoldDB" id="A0A165W0G7"/>
<evidence type="ECO:0000259" key="2">
    <source>
        <dbReference type="Pfam" id="PF20778"/>
    </source>
</evidence>
<organism evidence="3 4">
    <name type="scientific">Neolentinus lepideus HHB14362 ss-1</name>
    <dbReference type="NCBI Taxonomy" id="1314782"/>
    <lineage>
        <taxon>Eukaryota</taxon>
        <taxon>Fungi</taxon>
        <taxon>Dikarya</taxon>
        <taxon>Basidiomycota</taxon>
        <taxon>Agaricomycotina</taxon>
        <taxon>Agaricomycetes</taxon>
        <taxon>Gloeophyllales</taxon>
        <taxon>Gloeophyllaceae</taxon>
        <taxon>Neolentinus</taxon>
    </lineage>
</organism>
<name>A0A165W0G7_9AGAM</name>
<feature type="region of interest" description="Disordered" evidence="1">
    <location>
        <begin position="27"/>
        <end position="97"/>
    </location>
</feature>
<gene>
    <name evidence="3" type="ORF">NEOLEDRAFT_1237729</name>
</gene>
<protein>
    <recommendedName>
        <fullName evidence="2">SLS1 C-terminal domain-containing protein</fullName>
    </recommendedName>
</protein>
<dbReference type="InterPro" id="IPR048401">
    <property type="entry name" value="SLS1_C"/>
</dbReference>
<keyword evidence="4" id="KW-1185">Reference proteome</keyword>
<feature type="region of interest" description="Disordered" evidence="1">
    <location>
        <begin position="404"/>
        <end position="426"/>
    </location>
</feature>
<evidence type="ECO:0000256" key="1">
    <source>
        <dbReference type="SAM" id="MobiDB-lite"/>
    </source>
</evidence>
<feature type="domain" description="SLS1 C-terminal" evidence="2">
    <location>
        <begin position="450"/>
        <end position="631"/>
    </location>
</feature>
<dbReference type="InParanoid" id="A0A165W0G7"/>
<reference evidence="3 4" key="1">
    <citation type="journal article" date="2016" name="Mol. Biol. Evol.">
        <title>Comparative Genomics of Early-Diverging Mushroom-Forming Fungi Provides Insights into the Origins of Lignocellulose Decay Capabilities.</title>
        <authorList>
            <person name="Nagy L.G."/>
            <person name="Riley R."/>
            <person name="Tritt A."/>
            <person name="Adam C."/>
            <person name="Daum C."/>
            <person name="Floudas D."/>
            <person name="Sun H."/>
            <person name="Yadav J.S."/>
            <person name="Pangilinan J."/>
            <person name="Larsson K.H."/>
            <person name="Matsuura K."/>
            <person name="Barry K."/>
            <person name="Labutti K."/>
            <person name="Kuo R."/>
            <person name="Ohm R.A."/>
            <person name="Bhattacharya S.S."/>
            <person name="Shirouzu T."/>
            <person name="Yoshinaga Y."/>
            <person name="Martin F.M."/>
            <person name="Grigoriev I.V."/>
            <person name="Hibbett D.S."/>
        </authorList>
    </citation>
    <scope>NUCLEOTIDE SEQUENCE [LARGE SCALE GENOMIC DNA]</scope>
    <source>
        <strain evidence="3 4">HHB14362 ss-1</strain>
    </source>
</reference>
<dbReference type="Pfam" id="PF20778">
    <property type="entry name" value="SLS1_C"/>
    <property type="match status" value="1"/>
</dbReference>
<dbReference type="EMBL" id="KV425551">
    <property type="protein sequence ID" value="KZT30476.1"/>
    <property type="molecule type" value="Genomic_DNA"/>
</dbReference>
<dbReference type="STRING" id="1314782.A0A165W0G7"/>
<evidence type="ECO:0000313" key="4">
    <source>
        <dbReference type="Proteomes" id="UP000076761"/>
    </source>
</evidence>